<feature type="transmembrane region" description="Helical" evidence="8">
    <location>
        <begin position="144"/>
        <end position="167"/>
    </location>
</feature>
<dbReference type="GO" id="GO:0005886">
    <property type="term" value="C:plasma membrane"/>
    <property type="evidence" value="ECO:0007669"/>
    <property type="project" value="UniProtKB-SubCell"/>
</dbReference>
<dbReference type="EMBL" id="CP008876">
    <property type="protein sequence ID" value="AIF67659.1"/>
    <property type="molecule type" value="Genomic_DNA"/>
</dbReference>
<evidence type="ECO:0000256" key="3">
    <source>
        <dbReference type="ARBA" id="ARBA00022448"/>
    </source>
</evidence>
<proteinExistence type="inferred from homology"/>
<dbReference type="KEGG" id="tap:GZ22_14115"/>
<evidence type="ECO:0000256" key="7">
    <source>
        <dbReference type="ARBA" id="ARBA00023136"/>
    </source>
</evidence>
<name>A0A075LMU0_9BACI</name>
<keyword evidence="6 8" id="KW-1133">Transmembrane helix</keyword>
<feature type="transmembrane region" description="Helical" evidence="8">
    <location>
        <begin position="29"/>
        <end position="62"/>
    </location>
</feature>
<accession>A0A075LMU0</accession>
<evidence type="ECO:0000256" key="5">
    <source>
        <dbReference type="ARBA" id="ARBA00022692"/>
    </source>
</evidence>
<keyword evidence="7 8" id="KW-0472">Membrane</keyword>
<evidence type="ECO:0000256" key="8">
    <source>
        <dbReference type="SAM" id="Phobius"/>
    </source>
</evidence>
<dbReference type="PANTHER" id="PTHR34979:SF1">
    <property type="entry name" value="INNER MEMBRANE PROTEIN YGAZ"/>
    <property type="match status" value="1"/>
</dbReference>
<sequence>MADVHASIGAEENDEMTFRQGVRDCIPTLLGYISIGIAAGVVGVAAGLSALEVVLLSVLVYAGSAQFIFAALVLDGSPAAAIILTTFIVNLRHFLMSATMAPHFTQYSVWKNIGFGVLLTDETFGVASGKVQQKRGLTSSWMNGLNVTAYICWIISCAVGALFGNWISDPEAFGLDFALTSMFIALLVLQLDAIESVKIKHYIRLILCIVILMVGFSFFVSSHMAVLLATILGATIGVVTEK</sequence>
<dbReference type="Proteomes" id="UP000027980">
    <property type="component" value="Chromosome"/>
</dbReference>
<dbReference type="GO" id="GO:1903785">
    <property type="term" value="P:L-valine transmembrane transport"/>
    <property type="evidence" value="ECO:0007669"/>
    <property type="project" value="TreeGrafter"/>
</dbReference>
<dbReference type="GeneID" id="34221296"/>
<dbReference type="OrthoDB" id="3177005at2"/>
<dbReference type="Pfam" id="PF03591">
    <property type="entry name" value="AzlC"/>
    <property type="match status" value="1"/>
</dbReference>
<feature type="transmembrane region" description="Helical" evidence="8">
    <location>
        <begin position="206"/>
        <end position="239"/>
    </location>
</feature>
<feature type="transmembrane region" description="Helical" evidence="8">
    <location>
        <begin position="173"/>
        <end position="194"/>
    </location>
</feature>
<gene>
    <name evidence="9" type="ORF">GZ22_14115</name>
</gene>
<reference evidence="9 10" key="1">
    <citation type="submission" date="2014-07" db="EMBL/GenBank/DDBJ databases">
        <title>Complete genome sequence of a moderately halophilic bacterium Terribacillus aidingensis MP602, isolated from Cryptomeria fortunei in Tianmu mountain in China.</title>
        <authorList>
            <person name="Wang Y."/>
            <person name="Lu P."/>
            <person name="Zhang L."/>
        </authorList>
    </citation>
    <scope>NUCLEOTIDE SEQUENCE [LARGE SCALE GENOMIC DNA]</scope>
    <source>
        <strain evidence="9 10">MP602</strain>
    </source>
</reference>
<comment type="subcellular location">
    <subcellularLocation>
        <location evidence="1">Cell membrane</location>
        <topology evidence="1">Multi-pass membrane protein</topology>
    </subcellularLocation>
</comment>
<comment type="similarity">
    <text evidence="2">Belongs to the AzlC family.</text>
</comment>
<dbReference type="AlphaFoldDB" id="A0A075LMU0"/>
<evidence type="ECO:0000256" key="1">
    <source>
        <dbReference type="ARBA" id="ARBA00004651"/>
    </source>
</evidence>
<keyword evidence="5 8" id="KW-0812">Transmembrane</keyword>
<dbReference type="RefSeq" id="WP_051748278.1">
    <property type="nucleotide sequence ID" value="NZ_CP008876.1"/>
</dbReference>
<evidence type="ECO:0000313" key="10">
    <source>
        <dbReference type="Proteomes" id="UP000027980"/>
    </source>
</evidence>
<organism evidence="9 10">
    <name type="scientific">Terribacillus saccharophilus</name>
    <dbReference type="NCBI Taxonomy" id="361277"/>
    <lineage>
        <taxon>Bacteria</taxon>
        <taxon>Bacillati</taxon>
        <taxon>Bacillota</taxon>
        <taxon>Bacilli</taxon>
        <taxon>Bacillales</taxon>
        <taxon>Bacillaceae</taxon>
        <taxon>Terribacillus</taxon>
    </lineage>
</organism>
<dbReference type="HOGENOM" id="CLU_065777_3_0_9"/>
<feature type="transmembrane region" description="Helical" evidence="8">
    <location>
        <begin position="68"/>
        <end position="91"/>
    </location>
</feature>
<evidence type="ECO:0000256" key="2">
    <source>
        <dbReference type="ARBA" id="ARBA00010735"/>
    </source>
</evidence>
<protein>
    <submittedName>
        <fullName evidence="9">Branched-chain amino acid ABC transporter permease</fullName>
    </submittedName>
</protein>
<evidence type="ECO:0000313" key="9">
    <source>
        <dbReference type="EMBL" id="AIF67659.1"/>
    </source>
</evidence>
<evidence type="ECO:0000256" key="6">
    <source>
        <dbReference type="ARBA" id="ARBA00022989"/>
    </source>
</evidence>
<evidence type="ECO:0000256" key="4">
    <source>
        <dbReference type="ARBA" id="ARBA00022475"/>
    </source>
</evidence>
<keyword evidence="3" id="KW-0813">Transport</keyword>
<keyword evidence="4" id="KW-1003">Cell membrane</keyword>
<dbReference type="PANTHER" id="PTHR34979">
    <property type="entry name" value="INNER MEMBRANE PROTEIN YGAZ"/>
    <property type="match status" value="1"/>
</dbReference>
<dbReference type="InterPro" id="IPR011606">
    <property type="entry name" value="Brnchd-chn_aa_trnsp_permease"/>
</dbReference>